<name>A0A8D8PTG5_9HEMI</name>
<evidence type="ECO:0000313" key="1">
    <source>
        <dbReference type="EMBL" id="CAG6613405.1"/>
    </source>
</evidence>
<dbReference type="EMBL" id="HBUF01027475">
    <property type="protein sequence ID" value="CAG6613406.1"/>
    <property type="molecule type" value="Transcribed_RNA"/>
</dbReference>
<dbReference type="EMBL" id="HBUF01027474">
    <property type="protein sequence ID" value="CAG6613405.1"/>
    <property type="molecule type" value="Transcribed_RNA"/>
</dbReference>
<reference evidence="1" key="1">
    <citation type="submission" date="2021-05" db="EMBL/GenBank/DDBJ databases">
        <authorList>
            <person name="Alioto T."/>
            <person name="Alioto T."/>
            <person name="Gomez Garrido J."/>
        </authorList>
    </citation>
    <scope>NUCLEOTIDE SEQUENCE</scope>
</reference>
<dbReference type="AlphaFoldDB" id="A0A8D8PTG5"/>
<proteinExistence type="predicted"/>
<accession>A0A8D8PTG5</accession>
<protein>
    <submittedName>
        <fullName evidence="1">Uncharacterized protein</fullName>
    </submittedName>
</protein>
<organism evidence="1">
    <name type="scientific">Cacopsylla melanoneura</name>
    <dbReference type="NCBI Taxonomy" id="428564"/>
    <lineage>
        <taxon>Eukaryota</taxon>
        <taxon>Metazoa</taxon>
        <taxon>Ecdysozoa</taxon>
        <taxon>Arthropoda</taxon>
        <taxon>Hexapoda</taxon>
        <taxon>Insecta</taxon>
        <taxon>Pterygota</taxon>
        <taxon>Neoptera</taxon>
        <taxon>Paraneoptera</taxon>
        <taxon>Hemiptera</taxon>
        <taxon>Sternorrhyncha</taxon>
        <taxon>Psylloidea</taxon>
        <taxon>Psyllidae</taxon>
        <taxon>Psyllinae</taxon>
        <taxon>Cacopsylla</taxon>
    </lineage>
</organism>
<sequence length="102" mass="11683">MGNCKLCVVKVRDYSVIRVLEFSINDYATERMARFINISQTGTLSLKMECKTHILVPKGISAMFLPRRNFLILKSSALAHCATEVVLIYKLRKVTKERAFNE</sequence>